<evidence type="ECO:0000313" key="4">
    <source>
        <dbReference type="Proteomes" id="UP000615446"/>
    </source>
</evidence>
<dbReference type="SMART" id="SM00225">
    <property type="entry name" value="BTB"/>
    <property type="match status" value="2"/>
</dbReference>
<dbReference type="Proteomes" id="UP000615446">
    <property type="component" value="Unassembled WGS sequence"/>
</dbReference>
<name>A0A8H3QZF4_9GLOM</name>
<feature type="domain" description="BTB" evidence="1">
    <location>
        <begin position="24"/>
        <end position="97"/>
    </location>
</feature>
<dbReference type="PROSITE" id="PS50097">
    <property type="entry name" value="BTB"/>
    <property type="match status" value="1"/>
</dbReference>
<protein>
    <submittedName>
        <fullName evidence="3">Carbohydrate-binding module family 13 protein</fullName>
    </submittedName>
</protein>
<dbReference type="InterPro" id="IPR006571">
    <property type="entry name" value="TLDc_dom"/>
</dbReference>
<comment type="caution">
    <text evidence="3">The sequence shown here is derived from an EMBL/GenBank/DDBJ whole genome shotgun (WGS) entry which is preliminary data.</text>
</comment>
<feature type="domain" description="TLDc" evidence="2">
    <location>
        <begin position="300"/>
        <end position="465"/>
    </location>
</feature>
<dbReference type="Pfam" id="PF07707">
    <property type="entry name" value="BACK"/>
    <property type="match status" value="2"/>
</dbReference>
<dbReference type="InterPro" id="IPR000210">
    <property type="entry name" value="BTB/POZ_dom"/>
</dbReference>
<dbReference type="AlphaFoldDB" id="A0A8H3QZF4"/>
<dbReference type="PANTHER" id="PTHR45774">
    <property type="entry name" value="BTB/POZ DOMAIN-CONTAINING"/>
    <property type="match status" value="1"/>
</dbReference>
<organism evidence="3 4">
    <name type="scientific">Rhizophagus clarus</name>
    <dbReference type="NCBI Taxonomy" id="94130"/>
    <lineage>
        <taxon>Eukaryota</taxon>
        <taxon>Fungi</taxon>
        <taxon>Fungi incertae sedis</taxon>
        <taxon>Mucoromycota</taxon>
        <taxon>Glomeromycotina</taxon>
        <taxon>Glomeromycetes</taxon>
        <taxon>Glomerales</taxon>
        <taxon>Glomeraceae</taxon>
        <taxon>Rhizophagus</taxon>
    </lineage>
</organism>
<dbReference type="Gene3D" id="3.30.710.10">
    <property type="entry name" value="Potassium Channel Kv1.1, Chain A"/>
    <property type="match status" value="2"/>
</dbReference>
<dbReference type="Pfam" id="PF07534">
    <property type="entry name" value="TLD"/>
    <property type="match status" value="2"/>
</dbReference>
<dbReference type="Gene3D" id="1.25.40.420">
    <property type="match status" value="2"/>
</dbReference>
<dbReference type="EMBL" id="BLAL01000261">
    <property type="protein sequence ID" value="GES97833.1"/>
    <property type="molecule type" value="Genomic_DNA"/>
</dbReference>
<dbReference type="PROSITE" id="PS51886">
    <property type="entry name" value="TLDC"/>
    <property type="match status" value="2"/>
</dbReference>
<dbReference type="SUPFAM" id="SSF54695">
    <property type="entry name" value="POZ domain"/>
    <property type="match status" value="2"/>
</dbReference>
<accession>A0A8H3QZF4</accession>
<dbReference type="Pfam" id="PF00651">
    <property type="entry name" value="BTB"/>
    <property type="match status" value="2"/>
</dbReference>
<gene>
    <name evidence="3" type="ORF">RCL2_002440300</name>
</gene>
<proteinExistence type="predicted"/>
<evidence type="ECO:0000259" key="2">
    <source>
        <dbReference type="PROSITE" id="PS51886"/>
    </source>
</evidence>
<dbReference type="OrthoDB" id="298084at2759"/>
<evidence type="ECO:0000259" key="1">
    <source>
        <dbReference type="PROSITE" id="PS50097"/>
    </source>
</evidence>
<evidence type="ECO:0000313" key="3">
    <source>
        <dbReference type="EMBL" id="GES97833.1"/>
    </source>
</evidence>
<sequence length="836" mass="97632">MDNNNLLPKLSQNLLEILNDEEYYDVTIEVGKDPYVRIFRAHMVILHYRSPYLKRIFSTHKKKNDGNLTQIKLPEFYPEIFQLILRYIYGGKLSLEEYETSDIIKIMDTASKLSLQELVNYLQSYLIDKKANWIEQNFTMVYKASYENNSFLRLQKYCTDLISKEPDKIFRSLNFSSIPEKLLISIIQNDNLQMSEVQVWEHVLKWGLAQNPELPSDVNNYSDDDFNILKNTLQRCIPFIKFYNLTSKEFMDKVLPYEQILPKELYKDLMKAFLSLLDPNSKPKKSRIPKEIKLKPINSKIITSQHAELILKWIGKLEIYTNELTSYEFKLLFHGSRDGLAPDKFHEFCDGKSHTITVVKVKDSNEILGGYNPIAWRSDGSFSNTKDSFIFSYDNNNGHVLSRVINEKYAIYNNHFGGPSFGCGDLELLRFTSKNEILPEIFQIILRYIYGGKLILEEYDISNIIKIMDAASKLSLQELINYLQSYLIEMKTNWIEQNFSMIYQASFENNSFLELQKYCTNLISDEPDKIFKSLNFSSIPEKLMISIIQSDKLQMSEVQVWEHVLKWGLAQNSELPSDLTSFSVDDFNTLKNILQQLIPFIRFYNLTSKEFSDKVFPYMKILPEDLCMDLLKTYLDLLDPNSKPDDKSKPRITKKIDFKTIDSKIITYQHAELILKWINRLEITDELTTSHEFELLFRGSRDGFVPKNFHEFCDGKSHTITVAKVKDSNEIVGGYNPIAWNSNNEYSNTKDSFIFSFENNNGIDNHILSRVVNEQWAIRNHGKCGPLFGIGDLYFWNDISINGNSMSKKINYDKSIKKAKDKFYIEELEVFQIIKT</sequence>
<dbReference type="CDD" id="cd18186">
    <property type="entry name" value="BTB_POZ_ZBTB_KLHL-like"/>
    <property type="match status" value="1"/>
</dbReference>
<reference evidence="3" key="1">
    <citation type="submission" date="2019-10" db="EMBL/GenBank/DDBJ databases">
        <title>Conservation and host-specific expression of non-tandemly repeated heterogenous ribosome RNA gene in arbuscular mycorrhizal fungi.</title>
        <authorList>
            <person name="Maeda T."/>
            <person name="Kobayashi Y."/>
            <person name="Nakagawa T."/>
            <person name="Ezawa T."/>
            <person name="Yamaguchi K."/>
            <person name="Bino T."/>
            <person name="Nishimoto Y."/>
            <person name="Shigenobu S."/>
            <person name="Kawaguchi M."/>
        </authorList>
    </citation>
    <scope>NUCLEOTIDE SEQUENCE</scope>
    <source>
        <strain evidence="3">HR1</strain>
    </source>
</reference>
<dbReference type="InterPro" id="IPR011333">
    <property type="entry name" value="SKP1/BTB/POZ_sf"/>
</dbReference>
<dbReference type="InterPro" id="IPR011705">
    <property type="entry name" value="BACK"/>
</dbReference>
<feature type="domain" description="TLDc" evidence="2">
    <location>
        <begin position="664"/>
        <end position="834"/>
    </location>
</feature>
<dbReference type="SMART" id="SM00584">
    <property type="entry name" value="TLDc"/>
    <property type="match status" value="1"/>
</dbReference>
<dbReference type="PANTHER" id="PTHR45774:SF3">
    <property type="entry name" value="BTB (POZ) DOMAIN-CONTAINING 2B-RELATED"/>
    <property type="match status" value="1"/>
</dbReference>